<dbReference type="OrthoDB" id="423607at2759"/>
<proteinExistence type="predicted"/>
<reference evidence="2" key="1">
    <citation type="submission" date="2019-04" db="EMBL/GenBank/DDBJ databases">
        <title>Sequencing of skin fungus with MAO and IRED activity.</title>
        <authorList>
            <person name="Marsaioli A.J."/>
            <person name="Bonatto J.M.C."/>
            <person name="Reis Junior O."/>
        </authorList>
    </citation>
    <scope>NUCLEOTIDE SEQUENCE</scope>
    <source>
        <strain evidence="2">30M1</strain>
    </source>
</reference>
<keyword evidence="3" id="KW-1185">Reference proteome</keyword>
<dbReference type="InterPro" id="IPR032675">
    <property type="entry name" value="LRR_dom_sf"/>
</dbReference>
<accession>A0A9P4TCZ9</accession>
<protein>
    <recommendedName>
        <fullName evidence="1">F-box domain-containing protein</fullName>
    </recommendedName>
</protein>
<gene>
    <name evidence="2" type="ORF">E8E13_006960</name>
</gene>
<feature type="domain" description="F-box" evidence="1">
    <location>
        <begin position="4"/>
        <end position="49"/>
    </location>
</feature>
<comment type="caution">
    <text evidence="2">The sequence shown here is derived from an EMBL/GenBank/DDBJ whole genome shotgun (WGS) entry which is preliminary data.</text>
</comment>
<dbReference type="AlphaFoldDB" id="A0A9P4TCZ9"/>
<dbReference type="SUPFAM" id="SSF81383">
    <property type="entry name" value="F-box domain"/>
    <property type="match status" value="1"/>
</dbReference>
<dbReference type="Proteomes" id="UP000801428">
    <property type="component" value="Unassembled WGS sequence"/>
</dbReference>
<dbReference type="InterPro" id="IPR036047">
    <property type="entry name" value="F-box-like_dom_sf"/>
</dbReference>
<sequence>MADPHGLNSLPPELQAMVFELLPIPALKAMRLVSKQYSSEATKALWKDTKIKIDLESSRSLDDLLVEYPSGFIDSVRQLSIDTVSCNWSLSAKIARDILNKLPLDHLRIFQSRNSKVSREALGVLLEKQTRLSSLLICPDLFPEECFNYGGMDNLQSLHIIWHNTRNSGFIVDRWLRLAPRLEDLTMEAKPIQQALFSLADCLNLQRLTLCGLDLSELSANSLPTVSLKALELNCCKGSRALLQSVASHNKQGSGTHHLISFIWRNRGYDAAWPNATEVLQSAEGLSKIVIDIDYADVRAILSNIGPSAGTLEELQYTTTVNDFSTRQLEFVVPSCRKLKRLTISPKLFEPRPGDIVPAEPRFNPEPLKIISKISSLRRLSLILLFLDGQGYAAEELKSKYAYFADETINLLAQAGSGIETLDFGPPDRTSWYDHHKPDDNGHTYPYYSYKVGRITETCDGGQKSVKFVAIPIPAAPVEMQPSAFR</sequence>
<organism evidence="2 3">
    <name type="scientific">Curvularia kusanoi</name>
    <name type="common">Cochliobolus kusanoi</name>
    <dbReference type="NCBI Taxonomy" id="90978"/>
    <lineage>
        <taxon>Eukaryota</taxon>
        <taxon>Fungi</taxon>
        <taxon>Dikarya</taxon>
        <taxon>Ascomycota</taxon>
        <taxon>Pezizomycotina</taxon>
        <taxon>Dothideomycetes</taxon>
        <taxon>Pleosporomycetidae</taxon>
        <taxon>Pleosporales</taxon>
        <taxon>Pleosporineae</taxon>
        <taxon>Pleosporaceae</taxon>
        <taxon>Curvularia</taxon>
    </lineage>
</organism>
<dbReference type="PROSITE" id="PS50181">
    <property type="entry name" value="FBOX"/>
    <property type="match status" value="1"/>
</dbReference>
<dbReference type="InterPro" id="IPR001810">
    <property type="entry name" value="F-box_dom"/>
</dbReference>
<dbReference type="EMBL" id="SWKU01000014">
    <property type="protein sequence ID" value="KAF3000837.1"/>
    <property type="molecule type" value="Genomic_DNA"/>
</dbReference>
<evidence type="ECO:0000313" key="2">
    <source>
        <dbReference type="EMBL" id="KAF3000837.1"/>
    </source>
</evidence>
<name>A0A9P4TCZ9_CURKU</name>
<dbReference type="Gene3D" id="3.80.10.10">
    <property type="entry name" value="Ribonuclease Inhibitor"/>
    <property type="match status" value="1"/>
</dbReference>
<evidence type="ECO:0000313" key="3">
    <source>
        <dbReference type="Proteomes" id="UP000801428"/>
    </source>
</evidence>
<evidence type="ECO:0000259" key="1">
    <source>
        <dbReference type="PROSITE" id="PS50181"/>
    </source>
</evidence>